<dbReference type="Pfam" id="PF01738">
    <property type="entry name" value="DLH"/>
    <property type="match status" value="1"/>
</dbReference>
<dbReference type="CDD" id="cd06223">
    <property type="entry name" value="PRTases_typeI"/>
    <property type="match status" value="1"/>
</dbReference>
<keyword evidence="5" id="KW-1185">Reference proteome</keyword>
<gene>
    <name evidence="4" type="ORF">GCM10010430_05850</name>
</gene>
<dbReference type="Gene3D" id="3.40.50.1820">
    <property type="entry name" value="alpha/beta hydrolase"/>
    <property type="match status" value="1"/>
</dbReference>
<evidence type="ECO:0000259" key="2">
    <source>
        <dbReference type="Pfam" id="PF00156"/>
    </source>
</evidence>
<sequence>MYFTDRRDAGRQLAARLTQLRGQDVVVVGLPRGGLPVAAEVAEALRAPLDICVIRKLGAPFQPELGLGAIGEGGVRVLNREVMRLAGVREEQLAPVEERERAELARRVARYREDRPPIPLSGRTVVVVDDGVATGSTARAACQIVRRLGAARVVLAVPVAPTDWVARLGEDADELVCVRTPVAFYAIGQFYEDFEQTSDREVADCLDRATRWAAVAAGGEDEAGGEDDGGKAHHGRSGRGPAGHFGGPESDADDPPATRHGRFRLGTHQSSHGHSNGGDDPGGSDDPPATTGSTGPREVELPLGGGRSGGTLTLPADSGAGVVLFAHGSGSSRHSPRNRFVAERLQRVGLATLLFDLLTESEAADRAKVFDIPLLAERLTEATRWLRAQPGAEGRPVGYFGASTGAAAALVAAAESGTSVGAVVSRGGRPDLAGGRLPEVTAPTLLIVGGDDQLVLELNREAQLQLRCENRLSVVPGATHLFEEPGTLAAAADLAAEWFAEHLPAAAGPAAAEG</sequence>
<dbReference type="Gene3D" id="3.30.1310.20">
    <property type="entry name" value="PRTase-like"/>
    <property type="match status" value="1"/>
</dbReference>
<dbReference type="RefSeq" id="WP_344634583.1">
    <property type="nucleotide sequence ID" value="NZ_BAAATR010000002.1"/>
</dbReference>
<reference evidence="4 5" key="1">
    <citation type="journal article" date="2019" name="Int. J. Syst. Evol. Microbiol.">
        <title>The Global Catalogue of Microorganisms (GCM) 10K type strain sequencing project: providing services to taxonomists for standard genome sequencing and annotation.</title>
        <authorList>
            <consortium name="The Broad Institute Genomics Platform"/>
            <consortium name="The Broad Institute Genome Sequencing Center for Infectious Disease"/>
            <person name="Wu L."/>
            <person name="Ma J."/>
        </authorList>
    </citation>
    <scope>NUCLEOTIDE SEQUENCE [LARGE SCALE GENOMIC DNA]</scope>
    <source>
        <strain evidence="4 5">JCM 7356</strain>
    </source>
</reference>
<dbReference type="InterPro" id="IPR029058">
    <property type="entry name" value="AB_hydrolase_fold"/>
</dbReference>
<evidence type="ECO:0000313" key="4">
    <source>
        <dbReference type="EMBL" id="GAA2228871.1"/>
    </source>
</evidence>
<feature type="domain" description="Phosphoribosyltransferase" evidence="2">
    <location>
        <begin position="9"/>
        <end position="160"/>
    </location>
</feature>
<evidence type="ECO:0000259" key="3">
    <source>
        <dbReference type="Pfam" id="PF01738"/>
    </source>
</evidence>
<feature type="region of interest" description="Disordered" evidence="1">
    <location>
        <begin position="217"/>
        <end position="313"/>
    </location>
</feature>
<name>A0ABN3DEB7_9ACTN</name>
<organism evidence="4 5">
    <name type="scientific">Kitasatospora cystarginea</name>
    <dbReference type="NCBI Taxonomy" id="58350"/>
    <lineage>
        <taxon>Bacteria</taxon>
        <taxon>Bacillati</taxon>
        <taxon>Actinomycetota</taxon>
        <taxon>Actinomycetes</taxon>
        <taxon>Kitasatosporales</taxon>
        <taxon>Streptomycetaceae</taxon>
        <taxon>Kitasatospora</taxon>
    </lineage>
</organism>
<dbReference type="PANTHER" id="PTHR13136">
    <property type="entry name" value="TESTIS DEVELOPMENT PROTEIN PRTD"/>
    <property type="match status" value="1"/>
</dbReference>
<evidence type="ECO:0000313" key="5">
    <source>
        <dbReference type="Proteomes" id="UP001500305"/>
    </source>
</evidence>
<dbReference type="Gene3D" id="3.40.50.2020">
    <property type="match status" value="1"/>
</dbReference>
<dbReference type="Proteomes" id="UP001500305">
    <property type="component" value="Unassembled WGS sequence"/>
</dbReference>
<dbReference type="InterPro" id="IPR002925">
    <property type="entry name" value="Dienelactn_hydro"/>
</dbReference>
<dbReference type="PANTHER" id="PTHR13136:SF11">
    <property type="entry name" value="TESTIS-EXPRESSED PROTEIN 30"/>
    <property type="match status" value="1"/>
</dbReference>
<protein>
    <recommendedName>
        <fullName evidence="6">Phosphoribosyl transferase</fullName>
    </recommendedName>
</protein>
<evidence type="ECO:0008006" key="6">
    <source>
        <dbReference type="Google" id="ProtNLM"/>
    </source>
</evidence>
<proteinExistence type="predicted"/>
<dbReference type="InterPro" id="IPR029057">
    <property type="entry name" value="PRTase-like"/>
</dbReference>
<dbReference type="EMBL" id="BAAATR010000002">
    <property type="protein sequence ID" value="GAA2228871.1"/>
    <property type="molecule type" value="Genomic_DNA"/>
</dbReference>
<dbReference type="SUPFAM" id="SSF53271">
    <property type="entry name" value="PRTase-like"/>
    <property type="match status" value="1"/>
</dbReference>
<dbReference type="InterPro" id="IPR026555">
    <property type="entry name" value="NSL3/Tex30"/>
</dbReference>
<dbReference type="SUPFAM" id="SSF53474">
    <property type="entry name" value="alpha/beta-Hydrolases"/>
    <property type="match status" value="1"/>
</dbReference>
<dbReference type="InterPro" id="IPR000836">
    <property type="entry name" value="PRTase_dom"/>
</dbReference>
<comment type="caution">
    <text evidence="4">The sequence shown here is derived from an EMBL/GenBank/DDBJ whole genome shotgun (WGS) entry which is preliminary data.</text>
</comment>
<feature type="domain" description="Dienelactone hydrolase" evidence="3">
    <location>
        <begin position="321"/>
        <end position="488"/>
    </location>
</feature>
<accession>A0ABN3DEB7</accession>
<dbReference type="Pfam" id="PF00156">
    <property type="entry name" value="Pribosyltran"/>
    <property type="match status" value="1"/>
</dbReference>
<evidence type="ECO:0000256" key="1">
    <source>
        <dbReference type="SAM" id="MobiDB-lite"/>
    </source>
</evidence>